<dbReference type="GO" id="GO:0005871">
    <property type="term" value="C:kinesin complex"/>
    <property type="evidence" value="ECO:0007669"/>
    <property type="project" value="InterPro"/>
</dbReference>
<protein>
    <recommendedName>
        <fullName evidence="8">Kinesin light chain</fullName>
    </recommendedName>
</protein>
<name>A0A9P8RSH5_9PEZI</name>
<evidence type="ECO:0008006" key="8">
    <source>
        <dbReference type="Google" id="ProtNLM"/>
    </source>
</evidence>
<dbReference type="EMBL" id="JAGHQM010000149">
    <property type="protein sequence ID" value="KAH0565005.1"/>
    <property type="molecule type" value="Genomic_DNA"/>
</dbReference>
<dbReference type="Proteomes" id="UP000750711">
    <property type="component" value="Unassembled WGS sequence"/>
</dbReference>
<keyword evidence="2" id="KW-0963">Cytoplasm</keyword>
<dbReference type="PANTHER" id="PTHR45783:SF3">
    <property type="entry name" value="KINESIN LIGHT CHAIN"/>
    <property type="match status" value="1"/>
</dbReference>
<feature type="region of interest" description="Disordered" evidence="5">
    <location>
        <begin position="16"/>
        <end position="49"/>
    </location>
</feature>
<dbReference type="GO" id="GO:0019894">
    <property type="term" value="F:kinesin binding"/>
    <property type="evidence" value="ECO:0007669"/>
    <property type="project" value="TreeGrafter"/>
</dbReference>
<organism evidence="6 7">
    <name type="scientific">Trichoglossum hirsutum</name>
    <dbReference type="NCBI Taxonomy" id="265104"/>
    <lineage>
        <taxon>Eukaryota</taxon>
        <taxon>Fungi</taxon>
        <taxon>Dikarya</taxon>
        <taxon>Ascomycota</taxon>
        <taxon>Pezizomycotina</taxon>
        <taxon>Geoglossomycetes</taxon>
        <taxon>Geoglossales</taxon>
        <taxon>Geoglossaceae</taxon>
        <taxon>Trichoglossum</taxon>
    </lineage>
</organism>
<evidence type="ECO:0000256" key="5">
    <source>
        <dbReference type="SAM" id="MobiDB-lite"/>
    </source>
</evidence>
<dbReference type="AlphaFoldDB" id="A0A9P8RSH5"/>
<comment type="subcellular location">
    <subcellularLocation>
        <location evidence="1">Cytoplasm</location>
    </subcellularLocation>
</comment>
<evidence type="ECO:0000313" key="7">
    <source>
        <dbReference type="Proteomes" id="UP000750711"/>
    </source>
</evidence>
<evidence type="ECO:0000256" key="2">
    <source>
        <dbReference type="ARBA" id="ARBA00022490"/>
    </source>
</evidence>
<evidence type="ECO:0000256" key="1">
    <source>
        <dbReference type="ARBA" id="ARBA00004496"/>
    </source>
</evidence>
<sequence length="182" mass="20936">MSEYLDLDDIFHFHHEGSELASPQPQPQTYPGLIHRRPHVNAGTSRQDVPSQEECLSFVQEQEWDPHKKYNADSSHYLLEWKARLNRKAFTTQTVPIVVDLDPEEKVLGEEHPSTLNSMNNLALVLRQQGKYEAAEKMHRRTLILRKKVLGEEHPSTLASMNNLAEMLRQQGNYEAAKKIIG</sequence>
<dbReference type="GO" id="GO:0005737">
    <property type="term" value="C:cytoplasm"/>
    <property type="evidence" value="ECO:0007669"/>
    <property type="project" value="UniProtKB-SubCell"/>
</dbReference>
<dbReference type="PANTHER" id="PTHR45783">
    <property type="entry name" value="KINESIN LIGHT CHAIN"/>
    <property type="match status" value="1"/>
</dbReference>
<dbReference type="Gene3D" id="1.25.40.10">
    <property type="entry name" value="Tetratricopeptide repeat domain"/>
    <property type="match status" value="1"/>
</dbReference>
<evidence type="ECO:0000256" key="3">
    <source>
        <dbReference type="ARBA" id="ARBA00022737"/>
    </source>
</evidence>
<reference evidence="6" key="1">
    <citation type="submission" date="2021-03" db="EMBL/GenBank/DDBJ databases">
        <title>Comparative genomics and phylogenomic investigation of the class Geoglossomycetes provide insights into ecological specialization and systematics.</title>
        <authorList>
            <person name="Melie T."/>
            <person name="Pirro S."/>
            <person name="Miller A.N."/>
            <person name="Quandt A."/>
        </authorList>
    </citation>
    <scope>NUCLEOTIDE SEQUENCE</scope>
    <source>
        <strain evidence="6">CAQ_001_2017</strain>
    </source>
</reference>
<evidence type="ECO:0000313" key="6">
    <source>
        <dbReference type="EMBL" id="KAH0565005.1"/>
    </source>
</evidence>
<keyword evidence="7" id="KW-1185">Reference proteome</keyword>
<dbReference type="Pfam" id="PF13424">
    <property type="entry name" value="TPR_12"/>
    <property type="match status" value="1"/>
</dbReference>
<dbReference type="SUPFAM" id="SSF48452">
    <property type="entry name" value="TPR-like"/>
    <property type="match status" value="1"/>
</dbReference>
<dbReference type="InterPro" id="IPR002151">
    <property type="entry name" value="Kinesin_light"/>
</dbReference>
<dbReference type="GO" id="GO:0007018">
    <property type="term" value="P:microtubule-based movement"/>
    <property type="evidence" value="ECO:0007669"/>
    <property type="project" value="TreeGrafter"/>
</dbReference>
<gene>
    <name evidence="6" type="ORF">GP486_001603</name>
</gene>
<comment type="caution">
    <text evidence="6">The sequence shown here is derived from an EMBL/GenBank/DDBJ whole genome shotgun (WGS) entry which is preliminary data.</text>
</comment>
<accession>A0A9P8RSH5</accession>
<proteinExistence type="predicted"/>
<dbReference type="InterPro" id="IPR011990">
    <property type="entry name" value="TPR-like_helical_dom_sf"/>
</dbReference>
<keyword evidence="3" id="KW-0677">Repeat</keyword>
<evidence type="ECO:0000256" key="4">
    <source>
        <dbReference type="ARBA" id="ARBA00022803"/>
    </source>
</evidence>
<keyword evidence="4" id="KW-0802">TPR repeat</keyword>